<dbReference type="OMA" id="WRDINDP"/>
<dbReference type="eggNOG" id="ENOG502RBN0">
    <property type="taxonomic scope" value="Eukaryota"/>
</dbReference>
<dbReference type="EMBL" id="GL377302">
    <property type="protein sequence ID" value="EFJ03317.1"/>
    <property type="molecule type" value="Genomic_DNA"/>
</dbReference>
<gene>
    <name evidence="1" type="ORF">SCHCODRAFT_103176</name>
</gene>
<accession>D8PKJ4</accession>
<dbReference type="Proteomes" id="UP000007431">
    <property type="component" value="Unassembled WGS sequence"/>
</dbReference>
<dbReference type="HOGENOM" id="CLU_021164_0_0_1"/>
<evidence type="ECO:0000313" key="1">
    <source>
        <dbReference type="EMBL" id="EFJ03317.1"/>
    </source>
</evidence>
<protein>
    <recommendedName>
        <fullName evidence="3">F-box domain-containing protein</fullName>
    </recommendedName>
</protein>
<proteinExistence type="predicted"/>
<organism evidence="2">
    <name type="scientific">Schizophyllum commune (strain H4-8 / FGSC 9210)</name>
    <name type="common">Split gill fungus</name>
    <dbReference type="NCBI Taxonomy" id="578458"/>
    <lineage>
        <taxon>Eukaryota</taxon>
        <taxon>Fungi</taxon>
        <taxon>Dikarya</taxon>
        <taxon>Basidiomycota</taxon>
        <taxon>Agaricomycotina</taxon>
        <taxon>Agaricomycetes</taxon>
        <taxon>Agaricomycetidae</taxon>
        <taxon>Agaricales</taxon>
        <taxon>Schizophyllaceae</taxon>
        <taxon>Schizophyllum</taxon>
    </lineage>
</organism>
<evidence type="ECO:0000313" key="2">
    <source>
        <dbReference type="Proteomes" id="UP000007431"/>
    </source>
</evidence>
<dbReference type="InterPro" id="IPR032675">
    <property type="entry name" value="LRR_dom_sf"/>
</dbReference>
<dbReference type="AlphaFoldDB" id="D8PKJ4"/>
<sequence length="565" mass="63049">MHVDLPATQSGMHTQATHRCLFIPEVLALICEACIDPPDVDSVAARNRGMRSLVRLARTCKTIYAVAIRCIWQSVTEIAILAEYTMPGCWEIIRDHPEVDEGVPSSVILPARSIQEEDLKRFRFHAAFVKKMSFGGSDWPRLFVDDCIIALCLTATGPLLPNLTYIAWDVELNLFYLQYFASPTTLELRINGGSLTVGDAYILRSTPRWFPNLTDLYVGYSSSLADGAKQAIDILGKAICGWKLRKLETSHIKEEALRRLAELPSLCVLTLEGGPVQIGRAVNALFGNPQGPRLGFLQLSELVVKTPGLRLRHAGSRDCCTFPALETLELGLLLDPWQATFMQISNLCPSRPRLRRLVLEDEDHPAAGVSQPIPATDIRLLGPYTHLEELILTSIYGFHVDEADVLWIARSWPKLRVLHLRPKYRQRDDARRRIPPLHALRHLARHCPRLADLAIEVDATAVPLAEAPTDAVQMELRLWRAGWSPITAQSVPYVAAYLSTVFPCVQNIVSTMPGATLHVPENLNWREVCSLIPVFNAVQGHAYRRLMHGSADSGEVIKRMVGLVE</sequence>
<dbReference type="KEGG" id="scm:SCHCO_02498147"/>
<name>D8PKJ4_SCHCM</name>
<dbReference type="OrthoDB" id="3354475at2759"/>
<keyword evidence="2" id="KW-1185">Reference proteome</keyword>
<feature type="non-terminal residue" evidence="1">
    <location>
        <position position="565"/>
    </location>
</feature>
<dbReference type="Gene3D" id="3.80.10.10">
    <property type="entry name" value="Ribonuclease Inhibitor"/>
    <property type="match status" value="1"/>
</dbReference>
<evidence type="ECO:0008006" key="3">
    <source>
        <dbReference type="Google" id="ProtNLM"/>
    </source>
</evidence>
<dbReference type="RefSeq" id="XP_003038219.1">
    <property type="nucleotide sequence ID" value="XM_003038173.1"/>
</dbReference>
<reference evidence="1 2" key="1">
    <citation type="journal article" date="2010" name="Nat. Biotechnol.">
        <title>Genome sequence of the model mushroom Schizophyllum commune.</title>
        <authorList>
            <person name="Ohm R.A."/>
            <person name="de Jong J.F."/>
            <person name="Lugones L.G."/>
            <person name="Aerts A."/>
            <person name="Kothe E."/>
            <person name="Stajich J.E."/>
            <person name="de Vries R.P."/>
            <person name="Record E."/>
            <person name="Levasseur A."/>
            <person name="Baker S.E."/>
            <person name="Bartholomew K.A."/>
            <person name="Coutinho P.M."/>
            <person name="Erdmann S."/>
            <person name="Fowler T.J."/>
            <person name="Gathman A.C."/>
            <person name="Lombard V."/>
            <person name="Henrissat B."/>
            <person name="Knabe N."/>
            <person name="Kuees U."/>
            <person name="Lilly W.W."/>
            <person name="Lindquist E."/>
            <person name="Lucas S."/>
            <person name="Magnuson J.K."/>
            <person name="Piumi F."/>
            <person name="Raudaskoski M."/>
            <person name="Salamov A."/>
            <person name="Schmutz J."/>
            <person name="Schwarze F.W.M.R."/>
            <person name="vanKuyk P.A."/>
            <person name="Horton J.S."/>
            <person name="Grigoriev I.V."/>
            <person name="Woesten H.A.B."/>
        </authorList>
    </citation>
    <scope>NUCLEOTIDE SEQUENCE [LARGE SCALE GENOMIC DNA]</scope>
    <source>
        <strain evidence="2">H4-8 / FGSC 9210</strain>
    </source>
</reference>
<dbReference type="InParanoid" id="D8PKJ4"/>
<dbReference type="GeneID" id="9589320"/>
<dbReference type="SUPFAM" id="SSF52047">
    <property type="entry name" value="RNI-like"/>
    <property type="match status" value="1"/>
</dbReference>
<dbReference type="VEuPathDB" id="FungiDB:SCHCODRAFT_02498147"/>